<feature type="domain" description="RING-type" evidence="10">
    <location>
        <begin position="204"/>
        <end position="245"/>
    </location>
</feature>
<evidence type="ECO:0000256" key="6">
    <source>
        <dbReference type="ARBA" id="ARBA00022786"/>
    </source>
</evidence>
<dbReference type="Pfam" id="PF13639">
    <property type="entry name" value="zf-RING_2"/>
    <property type="match status" value="1"/>
</dbReference>
<evidence type="ECO:0000256" key="2">
    <source>
        <dbReference type="ARBA" id="ARBA00012483"/>
    </source>
</evidence>
<comment type="catalytic activity">
    <reaction evidence="1">
        <text>S-ubiquitinyl-[E2 ubiquitin-conjugating enzyme]-L-cysteine + [acceptor protein]-L-lysine = [E2 ubiquitin-conjugating enzyme]-L-cysteine + N(6)-ubiquitinyl-[acceptor protein]-L-lysine.</text>
        <dbReference type="EC" id="2.3.2.27"/>
    </reaction>
</comment>
<dbReference type="FunFam" id="3.30.40.10:FF:000022">
    <property type="entry name" value="E3 ubiquitin-protein ligase RING1-like"/>
    <property type="match status" value="1"/>
</dbReference>
<evidence type="ECO:0000256" key="1">
    <source>
        <dbReference type="ARBA" id="ARBA00000900"/>
    </source>
</evidence>
<evidence type="ECO:0000256" key="4">
    <source>
        <dbReference type="ARBA" id="ARBA00022723"/>
    </source>
</evidence>
<dbReference type="SUPFAM" id="SSF57850">
    <property type="entry name" value="RING/U-box"/>
    <property type="match status" value="1"/>
</dbReference>
<feature type="compositionally biased region" description="Low complexity" evidence="9">
    <location>
        <begin position="322"/>
        <end position="334"/>
    </location>
</feature>
<evidence type="ECO:0000259" key="10">
    <source>
        <dbReference type="PROSITE" id="PS50089"/>
    </source>
</evidence>
<dbReference type="AlphaFoldDB" id="A0AAQ3QRS0"/>
<feature type="region of interest" description="Disordered" evidence="9">
    <location>
        <begin position="92"/>
        <end position="121"/>
    </location>
</feature>
<gene>
    <name evidence="11" type="ORF">Cni_G27003</name>
</gene>
<feature type="region of interest" description="Disordered" evidence="9">
    <location>
        <begin position="254"/>
        <end position="347"/>
    </location>
</feature>
<keyword evidence="6" id="KW-0833">Ubl conjugation pathway</keyword>
<dbReference type="GO" id="GO:0005737">
    <property type="term" value="C:cytoplasm"/>
    <property type="evidence" value="ECO:0007669"/>
    <property type="project" value="TreeGrafter"/>
</dbReference>
<dbReference type="SMART" id="SM00184">
    <property type="entry name" value="RING"/>
    <property type="match status" value="1"/>
</dbReference>
<dbReference type="EC" id="2.3.2.27" evidence="2"/>
<name>A0AAQ3QRS0_9LILI</name>
<organism evidence="11 12">
    <name type="scientific">Canna indica</name>
    <name type="common">Indian-shot</name>
    <dbReference type="NCBI Taxonomy" id="4628"/>
    <lineage>
        <taxon>Eukaryota</taxon>
        <taxon>Viridiplantae</taxon>
        <taxon>Streptophyta</taxon>
        <taxon>Embryophyta</taxon>
        <taxon>Tracheophyta</taxon>
        <taxon>Spermatophyta</taxon>
        <taxon>Magnoliopsida</taxon>
        <taxon>Liliopsida</taxon>
        <taxon>Zingiberales</taxon>
        <taxon>Cannaceae</taxon>
        <taxon>Canna</taxon>
    </lineage>
</organism>
<dbReference type="EMBL" id="CP136897">
    <property type="protein sequence ID" value="WOL18210.1"/>
    <property type="molecule type" value="Genomic_DNA"/>
</dbReference>
<keyword evidence="3" id="KW-0808">Transferase</keyword>
<dbReference type="GO" id="GO:0016567">
    <property type="term" value="P:protein ubiquitination"/>
    <property type="evidence" value="ECO:0007669"/>
    <property type="project" value="TreeGrafter"/>
</dbReference>
<dbReference type="InterPro" id="IPR013083">
    <property type="entry name" value="Znf_RING/FYVE/PHD"/>
</dbReference>
<dbReference type="GO" id="GO:0061630">
    <property type="term" value="F:ubiquitin protein ligase activity"/>
    <property type="evidence" value="ECO:0007669"/>
    <property type="project" value="UniProtKB-EC"/>
</dbReference>
<dbReference type="PROSITE" id="PS50089">
    <property type="entry name" value="ZF_RING_2"/>
    <property type="match status" value="1"/>
</dbReference>
<accession>A0AAQ3QRS0</accession>
<sequence length="347" mass="36671">MDSFGFPEPGEADFRVHFCHQCQRDVALLPSVGVDSTCPLCRGGFLEEADLPPRSTALPALTSPMPGPLFPLASADDPFLLSPPSPIPSLLSRSSNSFELPSPTDLAEALGPGGSSAPVSPPPAPFSPLLFLQDYMRQLVAGGHIGTGNLGDYYMAPDVEQLIQHLAENDPNVYGTPPAAKSAIESLPIIKVSAEVVGSDEIPCAVCEEVFEIGDYANQMPCKHIYHKDCILPWLELHSSCPICRYELPTDDPDYEQRKGAPESGASPEVGNPGGSATEASSERNPPRSRRLQRSDSISTPWSLGVSGVHGNTAGIGDGHDGNTSNGNAGANSGQQEDIRSDASQED</sequence>
<evidence type="ECO:0000256" key="5">
    <source>
        <dbReference type="ARBA" id="ARBA00022771"/>
    </source>
</evidence>
<dbReference type="InterPro" id="IPR039525">
    <property type="entry name" value="RNF126-like_zinc-ribbon"/>
</dbReference>
<protein>
    <recommendedName>
        <fullName evidence="2">RING-type E3 ubiquitin transferase</fullName>
        <ecNumber evidence="2">2.3.2.27</ecNumber>
    </recommendedName>
</protein>
<evidence type="ECO:0000256" key="3">
    <source>
        <dbReference type="ARBA" id="ARBA00022679"/>
    </source>
</evidence>
<proteinExistence type="predicted"/>
<dbReference type="Gene3D" id="3.30.40.10">
    <property type="entry name" value="Zinc/RING finger domain, C3HC4 (zinc finger)"/>
    <property type="match status" value="1"/>
</dbReference>
<dbReference type="Proteomes" id="UP001327560">
    <property type="component" value="Chromosome 8"/>
</dbReference>
<evidence type="ECO:0000313" key="11">
    <source>
        <dbReference type="EMBL" id="WOL18210.1"/>
    </source>
</evidence>
<dbReference type="Pfam" id="PF14369">
    <property type="entry name" value="Zn_ribbon_19"/>
    <property type="match status" value="1"/>
</dbReference>
<dbReference type="CDD" id="cd16667">
    <property type="entry name" value="RING-H2_RNF126-like"/>
    <property type="match status" value="1"/>
</dbReference>
<evidence type="ECO:0000256" key="9">
    <source>
        <dbReference type="SAM" id="MobiDB-lite"/>
    </source>
</evidence>
<dbReference type="GO" id="GO:0008270">
    <property type="term" value="F:zinc ion binding"/>
    <property type="evidence" value="ECO:0007669"/>
    <property type="project" value="UniProtKB-KW"/>
</dbReference>
<keyword evidence="4" id="KW-0479">Metal-binding</keyword>
<keyword evidence="7" id="KW-0862">Zinc</keyword>
<keyword evidence="12" id="KW-1185">Reference proteome</keyword>
<feature type="compositionally biased region" description="Basic and acidic residues" evidence="9">
    <location>
        <begin position="337"/>
        <end position="347"/>
    </location>
</feature>
<dbReference type="PANTHER" id="PTHR15710">
    <property type="entry name" value="E3 UBIQUITIN-PROTEIN LIGASE PRAJA"/>
    <property type="match status" value="1"/>
</dbReference>
<dbReference type="PANTHER" id="PTHR15710:SF202">
    <property type="entry name" value="RING-TYPE E3 UBIQUITIN TRANSFERASE"/>
    <property type="match status" value="1"/>
</dbReference>
<keyword evidence="5 8" id="KW-0863">Zinc-finger</keyword>
<evidence type="ECO:0000313" key="12">
    <source>
        <dbReference type="Proteomes" id="UP001327560"/>
    </source>
</evidence>
<dbReference type="InterPro" id="IPR001841">
    <property type="entry name" value="Znf_RING"/>
</dbReference>
<reference evidence="11 12" key="1">
    <citation type="submission" date="2023-10" db="EMBL/GenBank/DDBJ databases">
        <title>Chromosome-scale genome assembly provides insights into flower coloration mechanisms of Canna indica.</title>
        <authorList>
            <person name="Li C."/>
        </authorList>
    </citation>
    <scope>NUCLEOTIDE SEQUENCE [LARGE SCALE GENOMIC DNA]</scope>
    <source>
        <tissue evidence="11">Flower</tissue>
    </source>
</reference>
<evidence type="ECO:0000256" key="8">
    <source>
        <dbReference type="PROSITE-ProRule" id="PRU00175"/>
    </source>
</evidence>
<evidence type="ECO:0000256" key="7">
    <source>
        <dbReference type="ARBA" id="ARBA00022833"/>
    </source>
</evidence>